<evidence type="ECO:0000256" key="1">
    <source>
        <dbReference type="ARBA" id="ARBA00004651"/>
    </source>
</evidence>
<feature type="transmembrane region" description="Helical" evidence="16">
    <location>
        <begin position="625"/>
        <end position="646"/>
    </location>
</feature>
<dbReference type="InterPro" id="IPR050860">
    <property type="entry name" value="FeoB_GTPase"/>
</dbReference>
<keyword evidence="2 16" id="KW-0813">Transport</keyword>
<evidence type="ECO:0000256" key="16">
    <source>
        <dbReference type="RuleBase" id="RU362098"/>
    </source>
</evidence>
<keyword evidence="8 16" id="KW-0408">Iron</keyword>
<keyword evidence="4 16" id="KW-0410">Iron transport</keyword>
<keyword evidence="15" id="KW-0479">Metal-binding</keyword>
<evidence type="ECO:0000313" key="18">
    <source>
        <dbReference type="EMBL" id="HJG89299.1"/>
    </source>
</evidence>
<keyword evidence="9" id="KW-0406">Ion transport</keyword>
<dbReference type="AlphaFoldDB" id="A0A921MSK8"/>
<evidence type="ECO:0000313" key="19">
    <source>
        <dbReference type="Proteomes" id="UP000757103"/>
    </source>
</evidence>
<feature type="transmembrane region" description="Helical" evidence="16">
    <location>
        <begin position="740"/>
        <end position="762"/>
    </location>
</feature>
<evidence type="ECO:0000256" key="5">
    <source>
        <dbReference type="ARBA" id="ARBA00022692"/>
    </source>
</evidence>
<dbReference type="PROSITE" id="PS51711">
    <property type="entry name" value="G_FEOB"/>
    <property type="match status" value="1"/>
</dbReference>
<keyword evidence="3" id="KW-1003">Cell membrane</keyword>
<feature type="transmembrane region" description="Helical" evidence="16">
    <location>
        <begin position="397"/>
        <end position="415"/>
    </location>
</feature>
<evidence type="ECO:0000256" key="3">
    <source>
        <dbReference type="ARBA" id="ARBA00022475"/>
    </source>
</evidence>
<evidence type="ECO:0000256" key="8">
    <source>
        <dbReference type="ARBA" id="ARBA00023004"/>
    </source>
</evidence>
<evidence type="ECO:0000256" key="9">
    <source>
        <dbReference type="ARBA" id="ARBA00023065"/>
    </source>
</evidence>
<feature type="binding site" evidence="14">
    <location>
        <begin position="225"/>
        <end position="228"/>
    </location>
    <ligand>
        <name>GTP</name>
        <dbReference type="ChEBI" id="CHEBI:37565"/>
        <label>1</label>
    </ligand>
</feature>
<dbReference type="NCBIfam" id="TIGR00231">
    <property type="entry name" value="small_GTP"/>
    <property type="match status" value="1"/>
</dbReference>
<feature type="transmembrane region" description="Helical" evidence="16">
    <location>
        <begin position="535"/>
        <end position="561"/>
    </location>
</feature>
<dbReference type="RefSeq" id="WP_273306352.1">
    <property type="nucleotide sequence ID" value="NZ_CASDXW010000001.1"/>
</dbReference>
<reference evidence="18" key="2">
    <citation type="submission" date="2021-09" db="EMBL/GenBank/DDBJ databases">
        <authorList>
            <person name="Gilroy R."/>
        </authorList>
    </citation>
    <scope>NUCLEOTIDE SEQUENCE</scope>
    <source>
        <strain evidence="18">CHK121-7720</strain>
    </source>
</reference>
<protein>
    <recommendedName>
        <fullName evidence="12 13">Ferrous iron transport protein B</fullName>
    </recommendedName>
</protein>
<evidence type="ECO:0000256" key="10">
    <source>
        <dbReference type="ARBA" id="ARBA00023134"/>
    </source>
</evidence>
<feature type="transmembrane region" description="Helical" evidence="16">
    <location>
        <begin position="774"/>
        <end position="796"/>
    </location>
</feature>
<keyword evidence="10 14" id="KW-0342">GTP-binding</keyword>
<dbReference type="InterPro" id="IPR030389">
    <property type="entry name" value="G_FEOB_dom"/>
</dbReference>
<feature type="domain" description="FeoB-type G" evidence="17">
    <location>
        <begin position="112"/>
        <end position="274"/>
    </location>
</feature>
<evidence type="ECO:0000256" key="11">
    <source>
        <dbReference type="ARBA" id="ARBA00023136"/>
    </source>
</evidence>
<dbReference type="NCBIfam" id="TIGR00437">
    <property type="entry name" value="feoB"/>
    <property type="match status" value="1"/>
</dbReference>
<feature type="transmembrane region" description="Helical" evidence="16">
    <location>
        <begin position="508"/>
        <end position="528"/>
    </location>
</feature>
<dbReference type="InterPro" id="IPR008988">
    <property type="entry name" value="Transcriptional_repressor_C"/>
</dbReference>
<dbReference type="InterPro" id="IPR038157">
    <property type="entry name" value="FeoA_core_dom"/>
</dbReference>
<dbReference type="InterPro" id="IPR005225">
    <property type="entry name" value="Small_GTP-bd"/>
</dbReference>
<evidence type="ECO:0000256" key="4">
    <source>
        <dbReference type="ARBA" id="ARBA00022496"/>
    </source>
</evidence>
<feature type="binding site" evidence="14">
    <location>
        <begin position="165"/>
        <end position="168"/>
    </location>
    <ligand>
        <name>GTP</name>
        <dbReference type="ChEBI" id="CHEBI:37565"/>
        <label>1</label>
    </ligand>
</feature>
<dbReference type="PANTHER" id="PTHR43185:SF1">
    <property type="entry name" value="FE(2+) TRANSPORTER FEOB"/>
    <property type="match status" value="1"/>
</dbReference>
<evidence type="ECO:0000256" key="7">
    <source>
        <dbReference type="ARBA" id="ARBA00022989"/>
    </source>
</evidence>
<keyword evidence="6 14" id="KW-0547">Nucleotide-binding</keyword>
<dbReference type="Pfam" id="PF17910">
    <property type="entry name" value="FeoB_Cyto"/>
    <property type="match status" value="1"/>
</dbReference>
<dbReference type="GO" id="GO:0046914">
    <property type="term" value="F:transition metal ion binding"/>
    <property type="evidence" value="ECO:0007669"/>
    <property type="project" value="InterPro"/>
</dbReference>
<accession>A0A921MSK8</accession>
<proteinExistence type="inferred from homology"/>
<keyword evidence="15" id="KW-0460">Magnesium</keyword>
<feature type="binding site" evidence="15">
    <location>
        <position position="130"/>
    </location>
    <ligand>
        <name>Mg(2+)</name>
        <dbReference type="ChEBI" id="CHEBI:18420"/>
        <label>2</label>
    </ligand>
</feature>
<feature type="transmembrane region" description="Helical" evidence="16">
    <location>
        <begin position="567"/>
        <end position="587"/>
    </location>
</feature>
<dbReference type="InterPro" id="IPR011640">
    <property type="entry name" value="Fe2_transport_prot_B_C"/>
</dbReference>
<dbReference type="GO" id="GO:0005525">
    <property type="term" value="F:GTP binding"/>
    <property type="evidence" value="ECO:0007669"/>
    <property type="project" value="UniProtKB-KW"/>
</dbReference>
<keyword evidence="5 16" id="KW-0812">Transmembrane</keyword>
<reference evidence="18" key="1">
    <citation type="journal article" date="2021" name="PeerJ">
        <title>Extensive microbial diversity within the chicken gut microbiome revealed by metagenomics and culture.</title>
        <authorList>
            <person name="Gilroy R."/>
            <person name="Ravi A."/>
            <person name="Getino M."/>
            <person name="Pursley I."/>
            <person name="Horton D.L."/>
            <person name="Alikhan N.F."/>
            <person name="Baker D."/>
            <person name="Gharbi K."/>
            <person name="Hall N."/>
            <person name="Watson M."/>
            <person name="Adriaenssens E.M."/>
            <person name="Foster-Nyarko E."/>
            <person name="Jarju S."/>
            <person name="Secka A."/>
            <person name="Antonio M."/>
            <person name="Oren A."/>
            <person name="Chaudhuri R.R."/>
            <person name="La Ragione R."/>
            <person name="Hildebrand F."/>
            <person name="Pallen M.J."/>
        </authorList>
    </citation>
    <scope>NUCLEOTIDE SEQUENCE</scope>
    <source>
        <strain evidence="18">CHK121-7720</strain>
    </source>
</reference>
<dbReference type="CDD" id="cd01879">
    <property type="entry name" value="FeoB"/>
    <property type="match status" value="1"/>
</dbReference>
<dbReference type="Proteomes" id="UP000757103">
    <property type="component" value="Unassembled WGS sequence"/>
</dbReference>
<evidence type="ECO:0000256" key="13">
    <source>
        <dbReference type="NCBIfam" id="TIGR00437"/>
    </source>
</evidence>
<sequence length="801" mass="89370">MRLSDLKTGEKAVVVKVLGHGAFRKRIIEMGFVRGQTVLVELNAPLKDPIKYKIMDYEISLRRSEASLVEVITPEEAEAVFADDHKGSSESKLTPSEEDECIQRALTKSTKTINIALVGNPNCGKTSLFNIASGAHEHVGNYSGVTVDAKQGFFEYNGYHFNIYDLPGTYSLSAYSPEELYVRRYLKDETPDVLVNVVVASNLERNLYLTTELIDMDYRMVIALNMFDELEQSGGKIDYQHLGNMIGVPIVPTVSRSGKGVNQLFDTIIDVYEGRNEAVRHVHVNLGNVIENGITPLKNMLKQDPTCTREFSPRYLAIKLLEGDAEVKKILEGADSYPALMKLRDQEVKEIETTLNEDIESAIANEKYGFISGALAETYTPGDKEETKTTRLIDSFVTNKLFGFPIFIFLMWLMFEATFSLGAYPMSWIESFVAWLSDLVSTYMPAGPLKDLLIDGVLGGVGGVIVFLPNILILYLFISFMEDSGYMARAAFIMDKIMHKIGLHGKSFIPLVMGFGCNVPAIMATRTIESRSSRLITILIDPFISCSARIPIYILLVGTFFSQHASLVLVSLYLLGILVAIVTAKLLRRFLFKVDETPFVMELPPYRMPTAKATLRHMWSKAEQYLRKMGGIILVASVIIWALSYFPRPKEAYERELTPQEQMEQQSNSYLGKIGQAVTPLVEPLGFNWKVTTSLLSGTAAKELVVSTLGVLYSESDSDEGVSLSQRISQPNPETGKPDFTPLIALTFMVFVLLYFPCVASVTAVIKESGSWKWGLFTIVYNTCVAWIVAFLVYQIGSLFI</sequence>
<dbReference type="InterPro" id="IPR003373">
    <property type="entry name" value="Fe2_transport_prot-B"/>
</dbReference>
<comment type="function">
    <text evidence="16">Probable transporter of a GTP-driven Fe(2+) uptake system.</text>
</comment>
<feature type="binding site" evidence="14">
    <location>
        <begin position="119"/>
        <end position="126"/>
    </location>
    <ligand>
        <name>GTP</name>
        <dbReference type="ChEBI" id="CHEBI:37565"/>
        <label>1</label>
    </ligand>
</feature>
<dbReference type="Gene3D" id="3.40.50.300">
    <property type="entry name" value="P-loop containing nucleotide triphosphate hydrolases"/>
    <property type="match status" value="1"/>
</dbReference>
<keyword evidence="7 16" id="KW-1133">Transmembrane helix</keyword>
<evidence type="ECO:0000256" key="6">
    <source>
        <dbReference type="ARBA" id="ARBA00022741"/>
    </source>
</evidence>
<evidence type="ECO:0000256" key="15">
    <source>
        <dbReference type="PIRSR" id="PIRSR603373-2"/>
    </source>
</evidence>
<dbReference type="Pfam" id="PF07664">
    <property type="entry name" value="FeoB_C"/>
    <property type="match status" value="1"/>
</dbReference>
<gene>
    <name evidence="18" type="primary">feoB</name>
    <name evidence="18" type="ORF">K8U91_07505</name>
</gene>
<dbReference type="SUPFAM" id="SSF50037">
    <property type="entry name" value="C-terminal domain of transcriptional repressors"/>
    <property type="match status" value="1"/>
</dbReference>
<dbReference type="GO" id="GO:0015093">
    <property type="term" value="F:ferrous iron transmembrane transporter activity"/>
    <property type="evidence" value="ECO:0007669"/>
    <property type="project" value="UniProtKB-UniRule"/>
</dbReference>
<evidence type="ECO:0000256" key="14">
    <source>
        <dbReference type="PIRSR" id="PIRSR603373-1"/>
    </source>
</evidence>
<evidence type="ECO:0000259" key="17">
    <source>
        <dbReference type="PROSITE" id="PS51711"/>
    </source>
</evidence>
<evidence type="ECO:0000256" key="12">
    <source>
        <dbReference type="ARBA" id="ARBA00031200"/>
    </source>
</evidence>
<dbReference type="InterPro" id="IPR041069">
    <property type="entry name" value="FeoB_Cyto"/>
</dbReference>
<dbReference type="InterPro" id="IPR011642">
    <property type="entry name" value="Gate_dom"/>
</dbReference>
<feature type="binding site" evidence="14">
    <location>
        <begin position="144"/>
        <end position="148"/>
    </location>
    <ligand>
        <name>GTP</name>
        <dbReference type="ChEBI" id="CHEBI:37565"/>
        <label>1</label>
    </ligand>
</feature>
<name>A0A921MSK8_9BACT</name>
<dbReference type="SUPFAM" id="SSF52540">
    <property type="entry name" value="P-loop containing nucleoside triphosphate hydrolases"/>
    <property type="match status" value="1"/>
</dbReference>
<dbReference type="PANTHER" id="PTHR43185">
    <property type="entry name" value="FERROUS IRON TRANSPORT PROTEIN B"/>
    <property type="match status" value="1"/>
</dbReference>
<dbReference type="Pfam" id="PF02421">
    <property type="entry name" value="FeoB_N"/>
    <property type="match status" value="1"/>
</dbReference>
<evidence type="ECO:0000256" key="2">
    <source>
        <dbReference type="ARBA" id="ARBA00022448"/>
    </source>
</evidence>
<dbReference type="SMART" id="SM00899">
    <property type="entry name" value="FeoA"/>
    <property type="match status" value="1"/>
</dbReference>
<dbReference type="InterPro" id="IPR007167">
    <property type="entry name" value="Fe-transptr_FeoA-like"/>
</dbReference>
<comment type="similarity">
    <text evidence="16">Belongs to the TRAFAC class TrmE-Era-EngA-EngB-Septin-like GTPase superfamily. FeoB GTPase (TC 9.A.8) family.</text>
</comment>
<dbReference type="GO" id="GO:0005886">
    <property type="term" value="C:plasma membrane"/>
    <property type="evidence" value="ECO:0007669"/>
    <property type="project" value="UniProtKB-SubCell"/>
</dbReference>
<comment type="caution">
    <text evidence="18">The sequence shown here is derived from an EMBL/GenBank/DDBJ whole genome shotgun (WGS) entry which is preliminary data.</text>
</comment>
<feature type="binding site" evidence="15">
    <location>
        <position position="133"/>
    </location>
    <ligand>
        <name>Mg(2+)</name>
        <dbReference type="ChEBI" id="CHEBI:18420"/>
        <label>2</label>
    </ligand>
</feature>
<comment type="subcellular location">
    <subcellularLocation>
        <location evidence="16">Cell inner membrane</location>
        <topology evidence="16">Multi-pass membrane protein</topology>
    </subcellularLocation>
    <subcellularLocation>
        <location evidence="1">Cell membrane</location>
        <topology evidence="1">Multi-pass membrane protein</topology>
    </subcellularLocation>
</comment>
<dbReference type="InterPro" id="IPR027417">
    <property type="entry name" value="P-loop_NTPase"/>
</dbReference>
<feature type="transmembrane region" description="Helical" evidence="16">
    <location>
        <begin position="452"/>
        <end position="478"/>
    </location>
</feature>
<dbReference type="Pfam" id="PF07670">
    <property type="entry name" value="Gate"/>
    <property type="match status" value="2"/>
</dbReference>
<dbReference type="Gene3D" id="1.10.287.1770">
    <property type="match status" value="1"/>
</dbReference>
<dbReference type="Gene3D" id="2.30.30.90">
    <property type="match status" value="1"/>
</dbReference>
<feature type="binding site" evidence="15">
    <location>
        <position position="134"/>
    </location>
    <ligand>
        <name>Mg(2+)</name>
        <dbReference type="ChEBI" id="CHEBI:18420"/>
        <label>2</label>
    </ligand>
</feature>
<dbReference type="Pfam" id="PF04023">
    <property type="entry name" value="FeoA"/>
    <property type="match status" value="1"/>
</dbReference>
<keyword evidence="11 16" id="KW-0472">Membrane</keyword>
<dbReference type="EMBL" id="DYUD01000023">
    <property type="protein sequence ID" value="HJG89299.1"/>
    <property type="molecule type" value="Genomic_DNA"/>
</dbReference>
<organism evidence="18 19">
    <name type="scientific">Barnesiella viscericola</name>
    <dbReference type="NCBI Taxonomy" id="397865"/>
    <lineage>
        <taxon>Bacteria</taxon>
        <taxon>Pseudomonadati</taxon>
        <taxon>Bacteroidota</taxon>
        <taxon>Bacteroidia</taxon>
        <taxon>Bacteroidales</taxon>
        <taxon>Barnesiellaceae</taxon>
        <taxon>Barnesiella</taxon>
    </lineage>
</organism>